<evidence type="ECO:0000313" key="1">
    <source>
        <dbReference type="EMBL" id="MFC3684714.1"/>
    </source>
</evidence>
<sequence>MTRNRLGFDTRLQWRFWGAHASPAKRGWMGTLLMTSAALFIAGSWFAAQAFEQHREALEQEASLQKVLERLSDPAAQQPTQQHEPLKANERKGLNRVIQHLNTPWPVVFETIEKLTPTDVAILRMEPDEKGVLTIEAEATSVDKVLAFAGQLAHQGAFGELLYQHHDTNEQDPNKPARLSFQLRLKGVER</sequence>
<organism evidence="1 2">
    <name type="scientific">Hydrogenophaga luteola</name>
    <dbReference type="NCBI Taxonomy" id="1591122"/>
    <lineage>
        <taxon>Bacteria</taxon>
        <taxon>Pseudomonadati</taxon>
        <taxon>Pseudomonadota</taxon>
        <taxon>Betaproteobacteria</taxon>
        <taxon>Burkholderiales</taxon>
        <taxon>Comamonadaceae</taxon>
        <taxon>Hydrogenophaga</taxon>
    </lineage>
</organism>
<reference evidence="2" key="1">
    <citation type="journal article" date="2019" name="Int. J. Syst. Evol. Microbiol.">
        <title>The Global Catalogue of Microorganisms (GCM) 10K type strain sequencing project: providing services to taxonomists for standard genome sequencing and annotation.</title>
        <authorList>
            <consortium name="The Broad Institute Genomics Platform"/>
            <consortium name="The Broad Institute Genome Sequencing Center for Infectious Disease"/>
            <person name="Wu L."/>
            <person name="Ma J."/>
        </authorList>
    </citation>
    <scope>NUCLEOTIDE SEQUENCE [LARGE SCALE GENOMIC DNA]</scope>
    <source>
        <strain evidence="2">KCTC 42501</strain>
    </source>
</reference>
<name>A0ABV7W4J4_9BURK</name>
<evidence type="ECO:0008006" key="3">
    <source>
        <dbReference type="Google" id="ProtNLM"/>
    </source>
</evidence>
<proteinExistence type="predicted"/>
<dbReference type="EMBL" id="JBHRXX010000005">
    <property type="protein sequence ID" value="MFC3684714.1"/>
    <property type="molecule type" value="Genomic_DNA"/>
</dbReference>
<evidence type="ECO:0000313" key="2">
    <source>
        <dbReference type="Proteomes" id="UP001595729"/>
    </source>
</evidence>
<gene>
    <name evidence="1" type="ORF">ACFOPI_14005</name>
</gene>
<dbReference type="RefSeq" id="WP_382174771.1">
    <property type="nucleotide sequence ID" value="NZ_JBHRXX010000005.1"/>
</dbReference>
<dbReference type="Proteomes" id="UP001595729">
    <property type="component" value="Unassembled WGS sequence"/>
</dbReference>
<comment type="caution">
    <text evidence="1">The sequence shown here is derived from an EMBL/GenBank/DDBJ whole genome shotgun (WGS) entry which is preliminary data.</text>
</comment>
<keyword evidence="2" id="KW-1185">Reference proteome</keyword>
<protein>
    <recommendedName>
        <fullName evidence="3">PilN domain-containing protein</fullName>
    </recommendedName>
</protein>
<accession>A0ABV7W4J4</accession>